<dbReference type="FunFam" id="3.30.830.10:FF:000031">
    <property type="entry name" value="Putative zinc metalloprotease"/>
    <property type="match status" value="1"/>
</dbReference>
<accession>A0A6P5ANN6</accession>
<evidence type="ECO:0000259" key="3">
    <source>
        <dbReference type="SMART" id="SM01264"/>
    </source>
</evidence>
<dbReference type="Pfam" id="PF00675">
    <property type="entry name" value="Peptidase_M16"/>
    <property type="match status" value="1"/>
</dbReference>
<sequence>MAANFELVCSAKANGVIPVDKYRSKETGLTVCIAQVEGPLVKGYFCLATEAHDDDGLPHTLEHLVFMGSEDYPYKGVLDLLANRCLAQGTNAWTDTDHTAYTVTTAGSQGFLNLLPIYLDHVLYPTLTNSAYITEVHHVNGEGEDAGVVYCEMQARENTGESRTYLEMLRSMYPGHCGYKSETGGMLENLRTSTSHRKVVDYHTAFYRPENLYLVITGQVKASDVFQVLEPFEEKILSKGALPSYKRPWQNPVPPLPASVTHTVGYPSDDEANGMVRMAWRGPKSDQLYDIPAIATMLEYMTDTAIAPLQRELVETEDPYCNRVSHSLIENAECCVYLHLSNVPSAKLRVLKDKVLSVLKGIADGTEKLDMERMGTVVHRQILQALNHIEDQPHDTVAFHCIGDFLYGTSNEQMAERLNNINYYRRLAKEPLEFWTNLLKKYFTQAALVTIIGEPSTDMRDDMAEEEKQRIEGQREELGEEGLRKMEKKLDKATEENEKEAPTEMLSSLEVPDTDTIQFHPIQVASTHDKSAMNRIPQFPLDSLPFTFQLDHIHTNFVQLCALLDSSRVPQDLRPYLCLYIEVILESPVLRDGVLVSHEDVIRELAADTLTAETSLGVGGNRFACGHFAQVVTLALKLEMEKYTKGVQWLRELLFQTQFTADRLKIIATKMANDVARQKRSGAKVASTVINDMNFQSESNIHASNMMRQHKFLTELLEKLEGKPDVVLEKMNQLRALLTDPASLRVHMSADVVRLAGVGSPRQHWDNFISKERLAEKSSTGELQHSYTLLKPLDKGSSMGTIVGVGAVESSFLVQTVPCITSHSHPDLAAILVFIEYLTALEGPMWRQIRGLGLSYHYSIKVTPSQGLMSFILYKSAQLVQAYKVGKDIVEEYLDGSAEFEPVQVEAAISSVLSSIIEREESVGDTSMQSLLSYFRGVGSSYNRDLLAKISKVTVADMKRVGAEYFTPLFDPSKSRVAVCCNPSKVEETRAGFEELGRGLVVMESLEEAYKDDN</sequence>
<evidence type="ECO:0000313" key="5">
    <source>
        <dbReference type="RefSeq" id="XP_019643636.1"/>
    </source>
</evidence>
<dbReference type="InterPro" id="IPR013578">
    <property type="entry name" value="Peptidase_M16C_assoc"/>
</dbReference>
<evidence type="ECO:0000313" key="4">
    <source>
        <dbReference type="Proteomes" id="UP000515135"/>
    </source>
</evidence>
<proteinExistence type="predicted"/>
<evidence type="ECO:0000256" key="2">
    <source>
        <dbReference type="SAM" id="MobiDB-lite"/>
    </source>
</evidence>
<dbReference type="FunFam" id="3.30.830.10:FF:000015">
    <property type="entry name" value="Putative zinc metalloprotease"/>
    <property type="match status" value="1"/>
</dbReference>
<dbReference type="GeneID" id="109484718"/>
<protein>
    <recommendedName>
        <fullName evidence="1">Pitrilysin metalloproteinase 1</fullName>
    </recommendedName>
</protein>
<dbReference type="SUPFAM" id="SSF63411">
    <property type="entry name" value="LuxS/MPP-like metallohydrolase"/>
    <property type="match status" value="4"/>
</dbReference>
<evidence type="ECO:0000256" key="1">
    <source>
        <dbReference type="ARBA" id="ARBA00032857"/>
    </source>
</evidence>
<dbReference type="SMART" id="SM01264">
    <property type="entry name" value="M16C_associated"/>
    <property type="match status" value="1"/>
</dbReference>
<gene>
    <name evidence="5" type="primary">LOC109484718</name>
</gene>
<dbReference type="InterPro" id="IPR007863">
    <property type="entry name" value="Peptidase_M16_C"/>
</dbReference>
<feature type="compositionally biased region" description="Basic and acidic residues" evidence="2">
    <location>
        <begin position="462"/>
        <end position="502"/>
    </location>
</feature>
<dbReference type="PANTHER" id="PTHR43016">
    <property type="entry name" value="PRESEQUENCE PROTEASE"/>
    <property type="match status" value="1"/>
</dbReference>
<dbReference type="OrthoDB" id="4953at2759"/>
<name>A0A6P5ANN6_BRABE</name>
<dbReference type="AlphaFoldDB" id="A0A6P5ANN6"/>
<dbReference type="Pfam" id="PF05193">
    <property type="entry name" value="Peptidase_M16_C"/>
    <property type="match status" value="1"/>
</dbReference>
<feature type="domain" description="Peptidase M16C associated" evidence="3">
    <location>
        <begin position="453"/>
        <end position="716"/>
    </location>
</feature>
<dbReference type="FunFam" id="3.30.830.10:FF:000036">
    <property type="entry name" value="Putative zinc metalloprotease"/>
    <property type="match status" value="1"/>
</dbReference>
<dbReference type="Proteomes" id="UP000515135">
    <property type="component" value="Unplaced"/>
</dbReference>
<dbReference type="KEGG" id="bbel:109484718"/>
<dbReference type="GO" id="GO:0006508">
    <property type="term" value="P:proteolysis"/>
    <property type="evidence" value="ECO:0007669"/>
    <property type="project" value="InterPro"/>
</dbReference>
<dbReference type="InterPro" id="IPR011765">
    <property type="entry name" value="Pept_M16_N"/>
</dbReference>
<keyword evidence="4" id="KW-1185">Reference proteome</keyword>
<dbReference type="GO" id="GO:0046872">
    <property type="term" value="F:metal ion binding"/>
    <property type="evidence" value="ECO:0007669"/>
    <property type="project" value="InterPro"/>
</dbReference>
<dbReference type="FunFam" id="3.30.830.10:FF:000042">
    <property type="entry name" value="Zinc metalloprotease, putative"/>
    <property type="match status" value="1"/>
</dbReference>
<organism evidence="4 5">
    <name type="scientific">Branchiostoma belcheri</name>
    <name type="common">Amphioxus</name>
    <dbReference type="NCBI Taxonomy" id="7741"/>
    <lineage>
        <taxon>Eukaryota</taxon>
        <taxon>Metazoa</taxon>
        <taxon>Chordata</taxon>
        <taxon>Cephalochordata</taxon>
        <taxon>Leptocardii</taxon>
        <taxon>Amphioxiformes</taxon>
        <taxon>Branchiostomatidae</taxon>
        <taxon>Branchiostoma</taxon>
    </lineage>
</organism>
<feature type="region of interest" description="Disordered" evidence="2">
    <location>
        <begin position="462"/>
        <end position="505"/>
    </location>
</feature>
<reference evidence="5" key="1">
    <citation type="submission" date="2025-08" db="UniProtKB">
        <authorList>
            <consortium name="RefSeq"/>
        </authorList>
    </citation>
    <scope>IDENTIFICATION</scope>
    <source>
        <tissue evidence="5">Gonad</tissue>
    </source>
</reference>
<dbReference type="Pfam" id="PF08367">
    <property type="entry name" value="M16C_assoc"/>
    <property type="match status" value="1"/>
</dbReference>
<dbReference type="PANTHER" id="PTHR43016:SF16">
    <property type="entry name" value="METALLOPROTEASE, PUTATIVE (AFU_ORTHOLOGUE AFUA_4G07610)-RELATED"/>
    <property type="match status" value="1"/>
</dbReference>
<dbReference type="Gene3D" id="3.30.830.10">
    <property type="entry name" value="Metalloenzyme, LuxS/M16 peptidase-like"/>
    <property type="match status" value="4"/>
</dbReference>
<dbReference type="RefSeq" id="XP_019643636.1">
    <property type="nucleotide sequence ID" value="XM_019788077.1"/>
</dbReference>
<dbReference type="InterPro" id="IPR011249">
    <property type="entry name" value="Metalloenz_LuxS/M16"/>
</dbReference>